<dbReference type="RefSeq" id="WP_123089286.1">
    <property type="nucleotide sequence ID" value="NZ_RIBS01000018.1"/>
</dbReference>
<dbReference type="GO" id="GO:0004803">
    <property type="term" value="F:transposase activity"/>
    <property type="evidence" value="ECO:0007669"/>
    <property type="project" value="InterPro"/>
</dbReference>
<dbReference type="GO" id="GO:0006313">
    <property type="term" value="P:DNA transposition"/>
    <property type="evidence" value="ECO:0007669"/>
    <property type="project" value="InterPro"/>
</dbReference>
<dbReference type="InterPro" id="IPR047650">
    <property type="entry name" value="Transpos_IS110"/>
</dbReference>
<evidence type="ECO:0000313" key="5">
    <source>
        <dbReference type="Proteomes" id="UP000267049"/>
    </source>
</evidence>
<feature type="domain" description="Transposase IS116/IS110/IS902 C-terminal" evidence="3">
    <location>
        <begin position="192"/>
        <end position="277"/>
    </location>
</feature>
<evidence type="ECO:0000256" key="1">
    <source>
        <dbReference type="SAM" id="Coils"/>
    </source>
</evidence>
<dbReference type="Proteomes" id="UP000267049">
    <property type="component" value="Unassembled WGS sequence"/>
</dbReference>
<organism evidence="4 5">
    <name type="scientific">Montanilutibacter psychrotolerans</name>
    <dbReference type="NCBI Taxonomy" id="1327343"/>
    <lineage>
        <taxon>Bacteria</taxon>
        <taxon>Pseudomonadati</taxon>
        <taxon>Pseudomonadota</taxon>
        <taxon>Gammaproteobacteria</taxon>
        <taxon>Lysobacterales</taxon>
        <taxon>Lysobacteraceae</taxon>
        <taxon>Montanilutibacter</taxon>
    </lineage>
</organism>
<comment type="caution">
    <text evidence="4">The sequence shown here is derived from an EMBL/GenBank/DDBJ whole genome shotgun (WGS) entry which is preliminary data.</text>
</comment>
<dbReference type="InterPro" id="IPR003346">
    <property type="entry name" value="Transposase_20"/>
</dbReference>
<gene>
    <name evidence="4" type="ORF">EER27_16775</name>
</gene>
<dbReference type="InterPro" id="IPR002525">
    <property type="entry name" value="Transp_IS110-like_N"/>
</dbReference>
<dbReference type="OrthoDB" id="9795150at2"/>
<accession>A0A3M8SJ33</accession>
<feature type="domain" description="Transposase IS110-like N-terminal" evidence="2">
    <location>
        <begin position="4"/>
        <end position="149"/>
    </location>
</feature>
<reference evidence="4 5" key="1">
    <citation type="submission" date="2018-11" db="EMBL/GenBank/DDBJ databases">
        <title>Lysobacter cryohumiis sp. nov., isolated from soil in the Tianshan Mountains, Xinjiang, China.</title>
        <authorList>
            <person name="Luo Y."/>
            <person name="Sheng H."/>
        </authorList>
    </citation>
    <scope>NUCLEOTIDE SEQUENCE [LARGE SCALE GENOMIC DNA]</scope>
    <source>
        <strain evidence="4 5">ZS60</strain>
    </source>
</reference>
<evidence type="ECO:0000313" key="4">
    <source>
        <dbReference type="EMBL" id="RNF81347.1"/>
    </source>
</evidence>
<feature type="coiled-coil region" evidence="1">
    <location>
        <begin position="156"/>
        <end position="183"/>
    </location>
</feature>
<evidence type="ECO:0000259" key="3">
    <source>
        <dbReference type="Pfam" id="PF02371"/>
    </source>
</evidence>
<dbReference type="Pfam" id="PF02371">
    <property type="entry name" value="Transposase_20"/>
    <property type="match status" value="1"/>
</dbReference>
<protein>
    <submittedName>
        <fullName evidence="4">IS110 family transposase</fullName>
    </submittedName>
</protein>
<sequence length="320" mass="35282">MNPLGVDIAKRTFAVALLRDGKFKNKTFANTPHGFQALAGWLSSLDAGRVHVGLEATSTYGEALSEWLFAAGHRVSVINPAQIKAFGMSLGTRNKTDPDDARVIARFVLAQSPPEWIPAPPEVRQLREMVRRLDAVMAMREQETNRLETVSDPMVRRSIQEHIDFLDAQIKHLREDIDDHIDRHPGVREQHALIQSIPGIGSLTASRMIGLLPPLSGFRSARQLAAYAGLTPARRESGHSVRGHSALSKRGPADVRKALYMPALVARNRNPVIHAFCQRLAQAGKTPMQQIGAAMRKLLHLIFGVVKSGRPFDPNYLPGS</sequence>
<name>A0A3M8SJ33_9GAMM</name>
<keyword evidence="1" id="KW-0175">Coiled coil</keyword>
<dbReference type="AlphaFoldDB" id="A0A3M8SJ33"/>
<dbReference type="Pfam" id="PF01548">
    <property type="entry name" value="DEDD_Tnp_IS110"/>
    <property type="match status" value="1"/>
</dbReference>
<dbReference type="EMBL" id="RIBS01000018">
    <property type="protein sequence ID" value="RNF81347.1"/>
    <property type="molecule type" value="Genomic_DNA"/>
</dbReference>
<dbReference type="PANTHER" id="PTHR33055">
    <property type="entry name" value="TRANSPOSASE FOR INSERTION SEQUENCE ELEMENT IS1111A"/>
    <property type="match status" value="1"/>
</dbReference>
<keyword evidence="5" id="KW-1185">Reference proteome</keyword>
<dbReference type="PANTHER" id="PTHR33055:SF3">
    <property type="entry name" value="PUTATIVE TRANSPOSASE FOR IS117-RELATED"/>
    <property type="match status" value="1"/>
</dbReference>
<dbReference type="GO" id="GO:0003677">
    <property type="term" value="F:DNA binding"/>
    <property type="evidence" value="ECO:0007669"/>
    <property type="project" value="InterPro"/>
</dbReference>
<dbReference type="NCBIfam" id="NF033542">
    <property type="entry name" value="transpos_IS110"/>
    <property type="match status" value="1"/>
</dbReference>
<proteinExistence type="predicted"/>
<evidence type="ECO:0000259" key="2">
    <source>
        <dbReference type="Pfam" id="PF01548"/>
    </source>
</evidence>